<name>A0A366IEA8_9MICO</name>
<organism evidence="3 4">
    <name type="scientific">Brevibacterium celere</name>
    <dbReference type="NCBI Taxonomy" id="225845"/>
    <lineage>
        <taxon>Bacteria</taxon>
        <taxon>Bacillati</taxon>
        <taxon>Actinomycetota</taxon>
        <taxon>Actinomycetes</taxon>
        <taxon>Micrococcales</taxon>
        <taxon>Brevibacteriaceae</taxon>
        <taxon>Brevibacterium</taxon>
    </lineage>
</organism>
<dbReference type="InterPro" id="IPR001279">
    <property type="entry name" value="Metallo-B-lactamas"/>
</dbReference>
<dbReference type="InterPro" id="IPR050662">
    <property type="entry name" value="Sec-metab_biosynth-thioest"/>
</dbReference>
<dbReference type="EMBL" id="QNSB01000014">
    <property type="protein sequence ID" value="RBP69167.1"/>
    <property type="molecule type" value="Genomic_DNA"/>
</dbReference>
<reference evidence="3 4" key="1">
    <citation type="submission" date="2018-06" db="EMBL/GenBank/DDBJ databases">
        <title>Freshwater and sediment microbial communities from various areas in North America, analyzing microbe dynamics in response to fracking.</title>
        <authorList>
            <person name="Lamendella R."/>
        </authorList>
    </citation>
    <scope>NUCLEOTIDE SEQUENCE [LARGE SCALE GENOMIC DNA]</scope>
    <source>
        <strain evidence="3 4">3b_TX</strain>
    </source>
</reference>
<accession>A0A366IEA8</accession>
<evidence type="ECO:0000256" key="1">
    <source>
        <dbReference type="SAM" id="Coils"/>
    </source>
</evidence>
<feature type="domain" description="Metallo-beta-lactamase" evidence="2">
    <location>
        <begin position="43"/>
        <end position="269"/>
    </location>
</feature>
<dbReference type="AlphaFoldDB" id="A0A366IEA8"/>
<dbReference type="GO" id="GO:0016787">
    <property type="term" value="F:hydrolase activity"/>
    <property type="evidence" value="ECO:0007669"/>
    <property type="project" value="UniProtKB-KW"/>
</dbReference>
<dbReference type="SUPFAM" id="SSF56281">
    <property type="entry name" value="Metallo-hydrolase/oxidoreductase"/>
    <property type="match status" value="1"/>
</dbReference>
<dbReference type="PANTHER" id="PTHR23131:SF4">
    <property type="entry name" value="METALLO-BETA-LACTAMASE SUPERFAMILY POTEIN"/>
    <property type="match status" value="1"/>
</dbReference>
<gene>
    <name evidence="3" type="ORF">DFO65_1149</name>
</gene>
<evidence type="ECO:0000259" key="2">
    <source>
        <dbReference type="SMART" id="SM00849"/>
    </source>
</evidence>
<dbReference type="Proteomes" id="UP000253509">
    <property type="component" value="Unassembled WGS sequence"/>
</dbReference>
<evidence type="ECO:0000313" key="3">
    <source>
        <dbReference type="EMBL" id="RBP69167.1"/>
    </source>
</evidence>
<proteinExistence type="predicted"/>
<dbReference type="RefSeq" id="WP_113905333.1">
    <property type="nucleotide sequence ID" value="NZ_QNSB01000014.1"/>
</dbReference>
<keyword evidence="1" id="KW-0175">Coiled coil</keyword>
<dbReference type="SMART" id="SM00849">
    <property type="entry name" value="Lactamase_B"/>
    <property type="match status" value="1"/>
</dbReference>
<dbReference type="Gene3D" id="3.60.15.10">
    <property type="entry name" value="Ribonuclease Z/Hydroxyacylglutathione hydrolase-like"/>
    <property type="match status" value="1"/>
</dbReference>
<keyword evidence="3" id="KW-0378">Hydrolase</keyword>
<evidence type="ECO:0000313" key="4">
    <source>
        <dbReference type="Proteomes" id="UP000253509"/>
    </source>
</evidence>
<dbReference type="InterPro" id="IPR036866">
    <property type="entry name" value="RibonucZ/Hydroxyglut_hydro"/>
</dbReference>
<sequence length="353" mass="38282">MAIEALSPQQSQAWKDRILPEVESVADGVWAIPVPIPDNPLVYTYSYAIADGPGVVLIDAGWDGAEQFGALTSALGSLGFAVTDIRGIAITHYHRDHVGLVPALLRAHPDMWVAMHGEDVRALERFASKTVDLGTGIDPGINIARAYGVPEERWAEIESLQLGGRSGGSLVDLRLDGLPEGLLVLGDGDDLPVDAGSIRSLWTPGHTYGHSVFVRDEDGLLFSGDHVLPTITPNIGLDSAAITHSLGDYLGSLEKISALAPDISVLPAHGFRFRGLHDRTRELVDHHEERLDEIRSRLDETDDHRVYSIAQGLRWSRGFEELHRFNLFAALAETAAHMHYLGLEVGVGALAGR</sequence>
<comment type="caution">
    <text evidence="3">The sequence shown here is derived from an EMBL/GenBank/DDBJ whole genome shotgun (WGS) entry which is preliminary data.</text>
</comment>
<keyword evidence="4" id="KW-1185">Reference proteome</keyword>
<protein>
    <submittedName>
        <fullName evidence="3">Glyoxylase-like metal-dependent hydrolase (Beta-lactamase superfamily II)</fullName>
    </submittedName>
</protein>
<dbReference type="PANTHER" id="PTHR23131">
    <property type="entry name" value="ENDORIBONUCLEASE LACTB2"/>
    <property type="match status" value="1"/>
</dbReference>
<dbReference type="Pfam" id="PF00753">
    <property type="entry name" value="Lactamase_B"/>
    <property type="match status" value="1"/>
</dbReference>
<feature type="coiled-coil region" evidence="1">
    <location>
        <begin position="277"/>
        <end position="304"/>
    </location>
</feature>